<feature type="region of interest" description="Disordered" evidence="1">
    <location>
        <begin position="623"/>
        <end position="652"/>
    </location>
</feature>
<organism evidence="3 4">
    <name type="scientific">Microcaecilia unicolor</name>
    <dbReference type="NCBI Taxonomy" id="1415580"/>
    <lineage>
        <taxon>Eukaryota</taxon>
        <taxon>Metazoa</taxon>
        <taxon>Chordata</taxon>
        <taxon>Craniata</taxon>
        <taxon>Vertebrata</taxon>
        <taxon>Euteleostomi</taxon>
        <taxon>Amphibia</taxon>
        <taxon>Gymnophiona</taxon>
        <taxon>Siphonopidae</taxon>
        <taxon>Microcaecilia</taxon>
    </lineage>
</organism>
<feature type="compositionally biased region" description="Polar residues" evidence="1">
    <location>
        <begin position="63"/>
        <end position="106"/>
    </location>
</feature>
<feature type="region of interest" description="Disordered" evidence="1">
    <location>
        <begin position="48"/>
        <end position="115"/>
    </location>
</feature>
<feature type="compositionally biased region" description="Basic residues" evidence="1">
    <location>
        <begin position="437"/>
        <end position="449"/>
    </location>
</feature>
<dbReference type="InterPro" id="IPR027417">
    <property type="entry name" value="P-loop_NTPase"/>
</dbReference>
<dbReference type="FunFam" id="3.40.50.300:FF:000846">
    <property type="entry name" value="ATPase family AAA domain-containing protein 5"/>
    <property type="match status" value="1"/>
</dbReference>
<dbReference type="GO" id="GO:0003677">
    <property type="term" value="F:DNA binding"/>
    <property type="evidence" value="ECO:0007669"/>
    <property type="project" value="TreeGrafter"/>
</dbReference>
<dbReference type="InterPro" id="IPR003593">
    <property type="entry name" value="AAA+_ATPase"/>
</dbReference>
<feature type="region of interest" description="Disordered" evidence="1">
    <location>
        <begin position="1218"/>
        <end position="1246"/>
    </location>
</feature>
<dbReference type="SMART" id="SM00382">
    <property type="entry name" value="AAA"/>
    <property type="match status" value="1"/>
</dbReference>
<dbReference type="GeneID" id="115473444"/>
<feature type="region of interest" description="Disordered" evidence="1">
    <location>
        <begin position="1261"/>
        <end position="1289"/>
    </location>
</feature>
<protein>
    <submittedName>
        <fullName evidence="4">ATPase family AAA domain-containing protein 5 isoform X1</fullName>
    </submittedName>
</protein>
<evidence type="ECO:0000313" key="3">
    <source>
        <dbReference type="Proteomes" id="UP000515156"/>
    </source>
</evidence>
<evidence type="ECO:0000256" key="1">
    <source>
        <dbReference type="SAM" id="MobiDB-lite"/>
    </source>
</evidence>
<dbReference type="Gene3D" id="3.40.50.300">
    <property type="entry name" value="P-loop containing nucleotide triphosphate hydrolases"/>
    <property type="match status" value="2"/>
</dbReference>
<dbReference type="GO" id="GO:0005634">
    <property type="term" value="C:nucleus"/>
    <property type="evidence" value="ECO:0007669"/>
    <property type="project" value="TreeGrafter"/>
</dbReference>
<feature type="region of interest" description="Disordered" evidence="1">
    <location>
        <begin position="426"/>
        <end position="449"/>
    </location>
</feature>
<reference evidence="4" key="1">
    <citation type="submission" date="2025-08" db="UniProtKB">
        <authorList>
            <consortium name="RefSeq"/>
        </authorList>
    </citation>
    <scope>IDENTIFICATION</scope>
</reference>
<name>A0A6P7YM92_9AMPH</name>
<dbReference type="OrthoDB" id="9996895at2759"/>
<feature type="domain" description="AAA+ ATPase" evidence="2">
    <location>
        <begin position="1140"/>
        <end position="1370"/>
    </location>
</feature>
<dbReference type="GO" id="GO:0061860">
    <property type="term" value="F:DNA clamp unloader activity"/>
    <property type="evidence" value="ECO:0007669"/>
    <property type="project" value="TreeGrafter"/>
</dbReference>
<dbReference type="CTD" id="79915"/>
<feature type="compositionally biased region" description="Basic and acidic residues" evidence="1">
    <location>
        <begin position="475"/>
        <end position="486"/>
    </location>
</feature>
<dbReference type="GO" id="GO:0016887">
    <property type="term" value="F:ATP hydrolysis activity"/>
    <property type="evidence" value="ECO:0007669"/>
    <property type="project" value="InterPro"/>
</dbReference>
<evidence type="ECO:0000259" key="2">
    <source>
        <dbReference type="SMART" id="SM00382"/>
    </source>
</evidence>
<dbReference type="Proteomes" id="UP000515156">
    <property type="component" value="Chromosome 6"/>
</dbReference>
<dbReference type="GO" id="GO:0005524">
    <property type="term" value="F:ATP binding"/>
    <property type="evidence" value="ECO:0007669"/>
    <property type="project" value="InterPro"/>
</dbReference>
<feature type="compositionally biased region" description="Basic and acidic residues" evidence="1">
    <location>
        <begin position="1263"/>
        <end position="1288"/>
    </location>
</feature>
<feature type="region of interest" description="Disordered" evidence="1">
    <location>
        <begin position="1012"/>
        <end position="1036"/>
    </location>
</feature>
<feature type="compositionally biased region" description="Low complexity" evidence="1">
    <location>
        <begin position="624"/>
        <end position="633"/>
    </location>
</feature>
<feature type="region of interest" description="Disordered" evidence="1">
    <location>
        <begin position="760"/>
        <end position="780"/>
    </location>
</feature>
<proteinExistence type="predicted"/>
<dbReference type="FunCoup" id="A0A6P7YM92">
    <property type="interactions" value="2209"/>
</dbReference>
<dbReference type="KEGG" id="muo:115473444"/>
<feature type="region of interest" description="Disordered" evidence="1">
    <location>
        <begin position="546"/>
        <end position="590"/>
    </location>
</feature>
<sequence length="1478" mass="164498">MVGILAMAAVVEDYEVQPCKRLRREEEPPAKTITNYFSPLAKAVDKVFSPPRSSSIRDYFKTTPPTNKDLSSNAAKNSKSRQISHSSANNGTEPKTPVTPLSQTASKCKRRGKRVNLQRRLSGLQHSETESLVQVISDNESNEDLESRTDIVNTGFLGSDTAALLAQICFENEELQESSTTISTTITCLNPANKMCTEPQKSINDCKRKFVSGKNLPQTVSLRKQINEECEIDSKEKHFTSAVINESKSTISDSCLDVSIDEASFLNDSVVTVSFEDFLKSQGESNSDKPREAKASTLNNSVIINEAEQSTSVGGSETIHATSPLMLNTVTVLAQVHSSPPKSVTVLKRRKTPKRIASIFLKKKYSEADNCAQASETEQTEQTVQKRKSNVVIEEEELELAVLEDGSEFVKTRCTTEERQQFMKAFKQPTSEATKSGTKKASGKLKGLKNKRSKEIKDMEINANDTNKKTPSKSIKAEKQNIKRKRMSEGKLKKLKKKQKKIVETNEGNFDNSAIEKGQSKRHEMKTQINTDDLNGIETQQVQKANQNSALRRSARQQKTEIPKCNTVKKTVSENRPDNDPLQVSSPKVNRTPISKNSFYKAEMIMISSESNSPIRMRFTRIDSSSTEKSVSSETEEDFTPRSRKISSGINKKTSKAKKLIEKAKAMQHNISKGNVETPAYLRRSSRQQALAERKYLCESEDPCSNNTPSLGCEGPKKLRSLNDVLGKSTKPIKTVKSSSGQKKTASLFFRGKAQKQTAGTVTITDESSQDVSENSEDDEQLKARHEFLMSGLPDSLKRYIAKTEAAKEAYSATSSSFQTVTHVQQKDDVCPLWRLTWPSCPLLTVLQHMNTELTDTIKLTASVKEFLIMKPSTSSSISAVMPGGWRIDFPEAVRKCLLDEIKSCNPQFPVKRYFRQFRQKQAEYCALSEDSKQVKTGEFTNYNVVCKEIMDSNDTEEENQLKKGNNKIHDCKLKKKKPNDSAQDFIEILDIKATTIRSKRKGASEIKHEALTKGQRTQAARKKTKGVESGMPTSKTKLQDTTVVVTEKFEMTEAKAIPDSASEDVLWTEKYQPQDSSELIGNSGAVKKLHSWLTEWKTKVNKEEAKTQKEKRVKDKQQDTCDCSDFEDSNIDNEEEDLLCNTVLITGPSGVGKTAAVYACAQELGFKVFEVNASCQRSGKQILAQLKEATQSHQVDKQGVNAHKPCFFNISSGIKSPAKVNSPKRVVASPRKPPLSPRGAGSKQGLVPKTLANYFKISSKQKKNEERVQPPEDAKDKKSFKENKDIQDQVTKTRAQVLNKELGMEEPHKKCATSLILFEEVDVIFDDDSGFLSAIKTFMTTTKRPVILTTSDSTFSLTFDGCFEEINFKTPSLINVASYLQVLCLAENLRTDIKDFTTLLAMNSCDIRQSILFLQFWIRSGGGFLKGKPLSANGKIDTGTVPMVCSTDSTINSLQTAMNPQDLPKCDSGLIESLIGS</sequence>
<feature type="compositionally biased region" description="Polar residues" evidence="1">
    <location>
        <begin position="760"/>
        <end position="773"/>
    </location>
</feature>
<accession>A0A6P7YM92</accession>
<dbReference type="Pfam" id="PF00004">
    <property type="entry name" value="AAA"/>
    <property type="match status" value="1"/>
</dbReference>
<dbReference type="PANTHER" id="PTHR23389:SF21">
    <property type="entry name" value="ATPASE FAMILY AAA DOMAIN-CONTAINING PROTEIN 5"/>
    <property type="match status" value="1"/>
</dbReference>
<dbReference type="InterPro" id="IPR003959">
    <property type="entry name" value="ATPase_AAA_core"/>
</dbReference>
<feature type="region of interest" description="Disordered" evidence="1">
    <location>
        <begin position="461"/>
        <end position="486"/>
    </location>
</feature>
<evidence type="ECO:0000313" key="4">
    <source>
        <dbReference type="RefSeq" id="XP_030064255.1"/>
    </source>
</evidence>
<dbReference type="PANTHER" id="PTHR23389">
    <property type="entry name" value="CHROMOSOME TRANSMISSION FIDELITY FACTOR 18"/>
    <property type="match status" value="1"/>
</dbReference>
<dbReference type="InParanoid" id="A0A6P7YM92"/>
<keyword evidence="3" id="KW-1185">Reference proteome</keyword>
<gene>
    <name evidence="4" type="primary">ATAD5</name>
</gene>
<dbReference type="SUPFAM" id="SSF52540">
    <property type="entry name" value="P-loop containing nucleoside triphosphate hydrolases"/>
    <property type="match status" value="1"/>
</dbReference>
<dbReference type="RefSeq" id="XP_030064255.1">
    <property type="nucleotide sequence ID" value="XM_030208395.1"/>
</dbReference>